<keyword evidence="2" id="KW-1133">Transmembrane helix</keyword>
<feature type="region of interest" description="Disordered" evidence="1">
    <location>
        <begin position="65"/>
        <end position="84"/>
    </location>
</feature>
<feature type="chain" id="PRO_5031218452" description="Transmembrane protein" evidence="3">
    <location>
        <begin position="41"/>
        <end position="272"/>
    </location>
</feature>
<name>A0A7R9ZJR3_9STRA</name>
<evidence type="ECO:0000256" key="3">
    <source>
        <dbReference type="SAM" id="SignalP"/>
    </source>
</evidence>
<keyword evidence="3" id="KW-0732">Signal</keyword>
<keyword evidence="2" id="KW-0472">Membrane</keyword>
<evidence type="ECO:0000313" key="4">
    <source>
        <dbReference type="EMBL" id="CAD8330726.1"/>
    </source>
</evidence>
<sequence>MMMTTTTTMPTMARIQQIPCLLSLLLAVVLLLARPSATNAWVQPNSGPARILGAASCHSDAQRSLRNPSTTLWSAPTDEDTVGNSTATTMQPVLATQQQQQTDERNDLGWFLRGMLWNAPSSSSSLSSGDDDRNQKGSASTPFAVGSFVVAKADIPSLGIWTDQAYELREVYIQSTNEDGTVQRMALDGIDEASSNQGKQYIRLYSPMYHKETGPVIVTPAEVGLVSFRQEVRDSILFALPVLAFWLSVSYTFATKYMERSGGSLMDAFLGK</sequence>
<evidence type="ECO:0000256" key="1">
    <source>
        <dbReference type="SAM" id="MobiDB-lite"/>
    </source>
</evidence>
<proteinExistence type="predicted"/>
<evidence type="ECO:0000256" key="2">
    <source>
        <dbReference type="SAM" id="Phobius"/>
    </source>
</evidence>
<organism evidence="4">
    <name type="scientific">Craspedostauros australis</name>
    <dbReference type="NCBI Taxonomy" id="1486917"/>
    <lineage>
        <taxon>Eukaryota</taxon>
        <taxon>Sar</taxon>
        <taxon>Stramenopiles</taxon>
        <taxon>Ochrophyta</taxon>
        <taxon>Bacillariophyta</taxon>
        <taxon>Bacillariophyceae</taxon>
        <taxon>Bacillariophycidae</taxon>
        <taxon>Naviculales</taxon>
        <taxon>Naviculaceae</taxon>
        <taxon>Craspedostauros</taxon>
    </lineage>
</organism>
<evidence type="ECO:0008006" key="5">
    <source>
        <dbReference type="Google" id="ProtNLM"/>
    </source>
</evidence>
<feature type="compositionally biased region" description="Polar residues" evidence="1">
    <location>
        <begin position="65"/>
        <end position="74"/>
    </location>
</feature>
<feature type="signal peptide" evidence="3">
    <location>
        <begin position="1"/>
        <end position="40"/>
    </location>
</feature>
<gene>
    <name evidence="4" type="ORF">CAUS1442_LOCUS2824</name>
</gene>
<reference evidence="4" key="1">
    <citation type="submission" date="2021-01" db="EMBL/GenBank/DDBJ databases">
        <authorList>
            <person name="Corre E."/>
            <person name="Pelletier E."/>
            <person name="Niang G."/>
            <person name="Scheremetjew M."/>
            <person name="Finn R."/>
            <person name="Kale V."/>
            <person name="Holt S."/>
            <person name="Cochrane G."/>
            <person name="Meng A."/>
            <person name="Brown T."/>
            <person name="Cohen L."/>
        </authorList>
    </citation>
    <scope>NUCLEOTIDE SEQUENCE</scope>
    <source>
        <strain evidence="4">CCMP3328</strain>
    </source>
</reference>
<dbReference type="AlphaFoldDB" id="A0A7R9ZJR3"/>
<feature type="transmembrane region" description="Helical" evidence="2">
    <location>
        <begin position="236"/>
        <end position="254"/>
    </location>
</feature>
<accession>A0A7R9ZJR3</accession>
<keyword evidence="2" id="KW-0812">Transmembrane</keyword>
<dbReference type="EMBL" id="HBEF01004554">
    <property type="protein sequence ID" value="CAD8330726.1"/>
    <property type="molecule type" value="Transcribed_RNA"/>
</dbReference>
<protein>
    <recommendedName>
        <fullName evidence="5">Transmembrane protein</fullName>
    </recommendedName>
</protein>